<proteinExistence type="inferred from homology"/>
<evidence type="ECO:0000313" key="4">
    <source>
        <dbReference type="Proteomes" id="UP000016932"/>
    </source>
</evidence>
<dbReference type="GeneID" id="19330588"/>
<keyword evidence="4" id="KW-1185">Reference proteome</keyword>
<reference evidence="3 4" key="1">
    <citation type="journal article" date="2012" name="PLoS Pathog.">
        <title>Diverse lifestyles and strategies of plant pathogenesis encoded in the genomes of eighteen Dothideomycetes fungi.</title>
        <authorList>
            <person name="Ohm R.A."/>
            <person name="Feau N."/>
            <person name="Henrissat B."/>
            <person name="Schoch C.L."/>
            <person name="Horwitz B.A."/>
            <person name="Barry K.W."/>
            <person name="Condon B.J."/>
            <person name="Copeland A.C."/>
            <person name="Dhillon B."/>
            <person name="Glaser F."/>
            <person name="Hesse C.N."/>
            <person name="Kosti I."/>
            <person name="LaButti K."/>
            <person name="Lindquist E.A."/>
            <person name="Lucas S."/>
            <person name="Salamov A.A."/>
            <person name="Bradshaw R.E."/>
            <person name="Ciuffetti L."/>
            <person name="Hamelin R.C."/>
            <person name="Kema G.H.J."/>
            <person name="Lawrence C."/>
            <person name="Scott J.A."/>
            <person name="Spatafora J.W."/>
            <person name="Turgeon B.G."/>
            <person name="de Wit P.J.G.M."/>
            <person name="Zhong S."/>
            <person name="Goodwin S.B."/>
            <person name="Grigoriev I.V."/>
        </authorList>
    </citation>
    <scope>NUCLEOTIDE SEQUENCE [LARGE SCALE GENOMIC DNA]</scope>
    <source>
        <strain evidence="3 4">CIRAD86</strain>
    </source>
</reference>
<protein>
    <submittedName>
        <fullName evidence="3">Uncharacterized protein</fullName>
    </submittedName>
</protein>
<dbReference type="PRINTS" id="PR00081">
    <property type="entry name" value="GDHRDH"/>
</dbReference>
<dbReference type="HOGENOM" id="CLU_010194_1_3_1"/>
<dbReference type="Pfam" id="PF13561">
    <property type="entry name" value="adh_short_C2"/>
    <property type="match status" value="1"/>
</dbReference>
<dbReference type="SUPFAM" id="SSF51735">
    <property type="entry name" value="NAD(P)-binding Rossmann-fold domains"/>
    <property type="match status" value="1"/>
</dbReference>
<gene>
    <name evidence="3" type="ORF">MYCFIDRAFT_125752</name>
</gene>
<dbReference type="RefSeq" id="XP_007922099.1">
    <property type="nucleotide sequence ID" value="XM_007923908.1"/>
</dbReference>
<dbReference type="EMBL" id="KB446555">
    <property type="protein sequence ID" value="EME89503.1"/>
    <property type="molecule type" value="Genomic_DNA"/>
</dbReference>
<dbReference type="eggNOG" id="KOG1200">
    <property type="taxonomic scope" value="Eukaryota"/>
</dbReference>
<dbReference type="KEGG" id="pfj:MYCFIDRAFT_125752"/>
<evidence type="ECO:0000256" key="1">
    <source>
        <dbReference type="ARBA" id="ARBA00006484"/>
    </source>
</evidence>
<sequence>MSLDFGLNDVHVLITYVTPPNTNHKNHQLITHISGAAGGIGLETAKVFLQLGARVTAHYNSKLGDLAHLSGKITAVQADVRNEDAVQKLFVQAAEKNSGQAVSVLVVNHGVWPEKDAHVADMDLKQWKNTIDVDLTGPFLLCREFLRALRGAGEEVKEKANIIFVGSTAGKFGEAAHGDYAASKSALMYGLTPTLKNEIVHVAPKGRVNSVNPGWVATPLVEEVLNDEKFVERALATTPLQKVGRPRDVANQIAVMASQTLSGHLSGVNLQVDGGMEGRLLYPPRLQ</sequence>
<keyword evidence="2" id="KW-0560">Oxidoreductase</keyword>
<dbReference type="GO" id="GO:0016491">
    <property type="term" value="F:oxidoreductase activity"/>
    <property type="evidence" value="ECO:0007669"/>
    <property type="project" value="UniProtKB-KW"/>
</dbReference>
<dbReference type="AlphaFoldDB" id="N1QCZ7"/>
<evidence type="ECO:0000256" key="2">
    <source>
        <dbReference type="ARBA" id="ARBA00023002"/>
    </source>
</evidence>
<organism evidence="3 4">
    <name type="scientific">Pseudocercospora fijiensis (strain CIRAD86)</name>
    <name type="common">Black leaf streak disease fungus</name>
    <name type="synonym">Mycosphaerella fijiensis</name>
    <dbReference type="NCBI Taxonomy" id="383855"/>
    <lineage>
        <taxon>Eukaryota</taxon>
        <taxon>Fungi</taxon>
        <taxon>Dikarya</taxon>
        <taxon>Ascomycota</taxon>
        <taxon>Pezizomycotina</taxon>
        <taxon>Dothideomycetes</taxon>
        <taxon>Dothideomycetidae</taxon>
        <taxon>Mycosphaerellales</taxon>
        <taxon>Mycosphaerellaceae</taxon>
        <taxon>Pseudocercospora</taxon>
    </lineage>
</organism>
<dbReference type="PANTHER" id="PTHR24321:SF8">
    <property type="entry name" value="ESTRADIOL 17-BETA-DEHYDROGENASE 8-RELATED"/>
    <property type="match status" value="1"/>
</dbReference>
<dbReference type="InterPro" id="IPR036291">
    <property type="entry name" value="NAD(P)-bd_dom_sf"/>
</dbReference>
<name>N1QCZ7_PSEFD</name>
<dbReference type="VEuPathDB" id="FungiDB:MYCFIDRAFT_125752"/>
<accession>N1QCZ7</accession>
<evidence type="ECO:0000313" key="3">
    <source>
        <dbReference type="EMBL" id="EME89503.1"/>
    </source>
</evidence>
<dbReference type="Proteomes" id="UP000016932">
    <property type="component" value="Unassembled WGS sequence"/>
</dbReference>
<dbReference type="PANTHER" id="PTHR24321">
    <property type="entry name" value="DEHYDROGENASES, SHORT CHAIN"/>
    <property type="match status" value="1"/>
</dbReference>
<dbReference type="InterPro" id="IPR002347">
    <property type="entry name" value="SDR_fam"/>
</dbReference>
<comment type="similarity">
    <text evidence="1">Belongs to the short-chain dehydrogenases/reductases (SDR) family.</text>
</comment>
<dbReference type="OrthoDB" id="10253736at2759"/>
<dbReference type="Gene3D" id="3.40.50.720">
    <property type="entry name" value="NAD(P)-binding Rossmann-like Domain"/>
    <property type="match status" value="1"/>
</dbReference>
<dbReference type="CDD" id="cd05233">
    <property type="entry name" value="SDR_c"/>
    <property type="match status" value="1"/>
</dbReference>